<reference evidence="4 5" key="3">
    <citation type="submission" date="2019-12" db="UniProtKB">
        <authorList>
            <consortium name="WormBaseParasite"/>
        </authorList>
    </citation>
    <scope>IDENTIFICATION</scope>
</reference>
<evidence type="ECO:0000313" key="4">
    <source>
        <dbReference type="WBParaSite" id="TMUE_0000000475.1"/>
    </source>
</evidence>
<evidence type="ECO:0000313" key="5">
    <source>
        <dbReference type="WBParaSite" id="TMUE_3000012659.1"/>
    </source>
</evidence>
<reference evidence="3" key="2">
    <citation type="submission" date="2014-03" db="EMBL/GenBank/DDBJ databases">
        <title>The whipworm genome and dual-species transcriptomics of an intimate host-pathogen interaction.</title>
        <authorList>
            <person name="Foth B.J."/>
            <person name="Tsai I.J."/>
            <person name="Reid A.J."/>
            <person name="Bancroft A.J."/>
            <person name="Nichol S."/>
            <person name="Tracey A."/>
            <person name="Holroyd N."/>
            <person name="Cotton J.A."/>
            <person name="Stanley E.J."/>
            <person name="Zarowiecki M."/>
            <person name="Liu J.Z."/>
            <person name="Huckvale T."/>
            <person name="Cooper P.J."/>
            <person name="Grencis R.K."/>
            <person name="Berriman M."/>
        </authorList>
    </citation>
    <scope>NUCLEOTIDE SEQUENCE [LARGE SCALE GENOMIC DNA]</scope>
    <source>
        <strain evidence="3">Edinburgh</strain>
    </source>
</reference>
<dbReference type="PANTHER" id="PTHR46771">
    <property type="entry name" value="DETERIN"/>
    <property type="match status" value="1"/>
</dbReference>
<organism evidence="3 5">
    <name type="scientific">Trichuris muris</name>
    <name type="common">Mouse whipworm</name>
    <dbReference type="NCBI Taxonomy" id="70415"/>
    <lineage>
        <taxon>Eukaryota</taxon>
        <taxon>Metazoa</taxon>
        <taxon>Ecdysozoa</taxon>
        <taxon>Nematoda</taxon>
        <taxon>Enoplea</taxon>
        <taxon>Dorylaimia</taxon>
        <taxon>Trichinellida</taxon>
        <taxon>Trichuridae</taxon>
        <taxon>Trichuris</taxon>
    </lineage>
</organism>
<dbReference type="InterPro" id="IPR001370">
    <property type="entry name" value="BIR_rpt"/>
</dbReference>
<dbReference type="CDD" id="cd00022">
    <property type="entry name" value="BIR"/>
    <property type="match status" value="1"/>
</dbReference>
<accession>A0A5S6R008</accession>
<dbReference type="SMART" id="SM00238">
    <property type="entry name" value="BIR"/>
    <property type="match status" value="1"/>
</dbReference>
<protein>
    <submittedName>
        <fullName evidence="4 5">Uncharacterized protein</fullName>
    </submittedName>
</protein>
<dbReference type="GO" id="GO:0046872">
    <property type="term" value="F:metal ion binding"/>
    <property type="evidence" value="ECO:0007669"/>
    <property type="project" value="UniProtKB-KW"/>
</dbReference>
<keyword evidence="2" id="KW-0862">Zinc</keyword>
<dbReference type="WBParaSite" id="TMUE_3000012659.1">
    <property type="protein sequence ID" value="TMUE_3000012659.1"/>
    <property type="gene ID" value="WBGene00301642"/>
</dbReference>
<sequence>MVTEKSRYHSFGLGPRFTYSVPPSKLAEAGFFCLQSADAPDAVECAFCSVQLESWDPDDDPWSEHRCHTESKGIKCPFVALGKAEKNMTVEEFRELLLARFDLISERLLADAVKEIEKLASAE</sequence>
<dbReference type="AlphaFoldDB" id="A0A5S6R008"/>
<dbReference type="PROSITE" id="PS50143">
    <property type="entry name" value="BIR_REPEAT_2"/>
    <property type="match status" value="1"/>
</dbReference>
<evidence type="ECO:0000313" key="3">
    <source>
        <dbReference type="Proteomes" id="UP000046395"/>
    </source>
</evidence>
<evidence type="ECO:0000256" key="1">
    <source>
        <dbReference type="ARBA" id="ARBA00022723"/>
    </source>
</evidence>
<name>A0A5S6R008_TRIMR</name>
<dbReference type="Proteomes" id="UP000046395">
    <property type="component" value="Unassembled WGS sequence"/>
</dbReference>
<evidence type="ECO:0000256" key="2">
    <source>
        <dbReference type="ARBA" id="ARBA00022833"/>
    </source>
</evidence>
<proteinExistence type="predicted"/>
<dbReference type="PANTHER" id="PTHR46771:SF5">
    <property type="entry name" value="DETERIN"/>
    <property type="match status" value="1"/>
</dbReference>
<reference evidence="3" key="1">
    <citation type="submission" date="2013-11" db="EMBL/GenBank/DDBJ databases">
        <authorList>
            <person name="Aslett M."/>
        </authorList>
    </citation>
    <scope>NUCLEOTIDE SEQUENCE [LARGE SCALE GENOMIC DNA]</scope>
    <source>
        <strain evidence="3">Edinburgh</strain>
    </source>
</reference>
<keyword evidence="3" id="KW-1185">Reference proteome</keyword>
<dbReference type="STRING" id="70415.A0A5S6R008"/>
<dbReference type="Gene3D" id="1.10.1170.10">
    <property type="entry name" value="Inhibitor Of Apoptosis Protein (2mihbC-IAP-1), Chain A"/>
    <property type="match status" value="1"/>
</dbReference>
<dbReference type="WBParaSite" id="TMUE_0000000475.1">
    <property type="protein sequence ID" value="TMUE_0000000475.1"/>
    <property type="gene ID" value="WBGene00296415"/>
</dbReference>
<keyword evidence="1" id="KW-0479">Metal-binding</keyword>
<dbReference type="InterPro" id="IPR051190">
    <property type="entry name" value="Baculoviral_IAP"/>
</dbReference>
<dbReference type="Pfam" id="PF00653">
    <property type="entry name" value="BIR"/>
    <property type="match status" value="1"/>
</dbReference>
<dbReference type="SUPFAM" id="SSF57924">
    <property type="entry name" value="Inhibitor of apoptosis (IAP) repeat"/>
    <property type="match status" value="1"/>
</dbReference>